<keyword evidence="9 10" id="KW-0411">Iron-sulfur</keyword>
<feature type="binding site" evidence="10">
    <location>
        <position position="299"/>
    </location>
    <ligand>
        <name>[4Fe-4S] cluster</name>
        <dbReference type="ChEBI" id="CHEBI:49883"/>
    </ligand>
</feature>
<comment type="caution">
    <text evidence="11">The sequence shown here is derived from an EMBL/GenBank/DDBJ whole genome shotgun (WGS) entry which is preliminary data.</text>
</comment>
<keyword evidence="4 10" id="KW-0963">Cytoplasm</keyword>
<feature type="binding site" evidence="10">
    <location>
        <position position="158"/>
    </location>
    <ligand>
        <name>iminosuccinate</name>
        <dbReference type="ChEBI" id="CHEBI:77875"/>
    </ligand>
</feature>
<evidence type="ECO:0000256" key="10">
    <source>
        <dbReference type="HAMAP-Rule" id="MF_00567"/>
    </source>
</evidence>
<dbReference type="PANTHER" id="PTHR30573:SF0">
    <property type="entry name" value="QUINOLINATE SYNTHASE, CHLOROPLASTIC"/>
    <property type="match status" value="1"/>
</dbReference>
<feature type="binding site" evidence="10">
    <location>
        <position position="115"/>
    </location>
    <ligand>
        <name>[4Fe-4S] cluster</name>
        <dbReference type="ChEBI" id="CHEBI:49883"/>
    </ligand>
</feature>
<dbReference type="RefSeq" id="WP_251261144.1">
    <property type="nucleotide sequence ID" value="NZ_JAMQGP010000003.1"/>
</dbReference>
<keyword evidence="8 10" id="KW-0408">Iron</keyword>
<comment type="cofactor">
    <cofactor evidence="10">
        <name>[4Fe-4S] cluster</name>
        <dbReference type="ChEBI" id="CHEBI:49883"/>
    </cofactor>
    <text evidence="10">Binds 1 [4Fe-4S] cluster per subunit.</text>
</comment>
<protein>
    <recommendedName>
        <fullName evidence="2 10">Quinolinate synthase</fullName>
        <ecNumber evidence="2 10">2.5.1.72</ecNumber>
    </recommendedName>
</protein>
<accession>A0AA42B7A9</accession>
<evidence type="ECO:0000256" key="8">
    <source>
        <dbReference type="ARBA" id="ARBA00023004"/>
    </source>
</evidence>
<keyword evidence="6 10" id="KW-0808">Transferase</keyword>
<dbReference type="AlphaFoldDB" id="A0AA42B7A9"/>
<sequence length="346" mass="37711">MTDVLDIDVLSPAYPFPPKPAPMSAVERAAAIERIKRLLKEKDAVLVAHYYTDDDIQALAEETGGCVADSLEMARFGNQHPASTLLVAGVRFMGETAKILTPEKKIIMPTLDATCSLDIGCPADDFAKFCDEHSDRTVVVYANTSAAVKARADWVVTSSIALDVVDHLDSEGEKILWAPDKHLGGYVAKQTGADMLLWQGACIVHDEFKSKALHDLKIQYPNAAVLVHPESPESVVDMADAVGSTSQLIKASQEMDNDMFIVATDRGIFYKMQQLSPEKTFIEAPTGGQGATCRSCAHCPWMAMNGLQAIEEALLDGTGKEVFVDADIREKALVPLNRMLNFQVNR</sequence>
<dbReference type="GO" id="GO:0046872">
    <property type="term" value="F:metal ion binding"/>
    <property type="evidence" value="ECO:0007669"/>
    <property type="project" value="UniProtKB-KW"/>
</dbReference>
<keyword evidence="7 10" id="KW-0479">Metal-binding</keyword>
<evidence type="ECO:0000256" key="4">
    <source>
        <dbReference type="ARBA" id="ARBA00022490"/>
    </source>
</evidence>
<dbReference type="NCBIfam" id="NF006877">
    <property type="entry name" value="PRK09375.1-1"/>
    <property type="match status" value="1"/>
</dbReference>
<dbReference type="InterPro" id="IPR036094">
    <property type="entry name" value="NadA_sf"/>
</dbReference>
<name>A0AA42B7A9_9GAMM</name>
<evidence type="ECO:0000256" key="9">
    <source>
        <dbReference type="ARBA" id="ARBA00023014"/>
    </source>
</evidence>
<feature type="binding site" evidence="10">
    <location>
        <position position="202"/>
    </location>
    <ligand>
        <name>[4Fe-4S] cluster</name>
        <dbReference type="ChEBI" id="CHEBI:49883"/>
    </ligand>
</feature>
<evidence type="ECO:0000256" key="1">
    <source>
        <dbReference type="ARBA" id="ARBA00005065"/>
    </source>
</evidence>
<keyword evidence="12" id="KW-1185">Reference proteome</keyword>
<feature type="binding site" evidence="10">
    <location>
        <position position="245"/>
    </location>
    <ligand>
        <name>iminosuccinate</name>
        <dbReference type="ChEBI" id="CHEBI:77875"/>
    </ligand>
</feature>
<evidence type="ECO:0000256" key="7">
    <source>
        <dbReference type="ARBA" id="ARBA00022723"/>
    </source>
</evidence>
<proteinExistence type="inferred from homology"/>
<dbReference type="GO" id="GO:0051539">
    <property type="term" value="F:4 iron, 4 sulfur cluster binding"/>
    <property type="evidence" value="ECO:0007669"/>
    <property type="project" value="UniProtKB-KW"/>
</dbReference>
<dbReference type="PANTHER" id="PTHR30573">
    <property type="entry name" value="QUINOLINATE SYNTHETASE A"/>
    <property type="match status" value="1"/>
</dbReference>
<reference evidence="11 12" key="1">
    <citation type="journal article" date="2013" name="Antonie Van Leeuwenhoek">
        <title>Echinimonas agarilytica gen. nov., sp. nov., a new gammaproteobacterium isolated from the sea urchin Strongylocentrotus intermedius.</title>
        <authorList>
            <person name="Nedashkovskaya O.I."/>
            <person name="Stenkova A.M."/>
            <person name="Zhukova N.V."/>
            <person name="Van Trappen S."/>
            <person name="Lee J.S."/>
            <person name="Kim S.B."/>
        </authorList>
    </citation>
    <scope>NUCLEOTIDE SEQUENCE [LARGE SCALE GENOMIC DNA]</scope>
    <source>
        <strain evidence="11 12">KMM 6351</strain>
    </source>
</reference>
<dbReference type="SUPFAM" id="SSF142754">
    <property type="entry name" value="NadA-like"/>
    <property type="match status" value="1"/>
</dbReference>
<dbReference type="Proteomes" id="UP001165393">
    <property type="component" value="Unassembled WGS sequence"/>
</dbReference>
<evidence type="ECO:0000256" key="3">
    <source>
        <dbReference type="ARBA" id="ARBA00022485"/>
    </source>
</evidence>
<comment type="pathway">
    <text evidence="1 10">Cofactor biosynthesis; NAD(+) biosynthesis; quinolinate from iminoaspartate: step 1/1.</text>
</comment>
<comment type="function">
    <text evidence="10">Catalyzes the condensation of iminoaspartate with dihydroxyacetone phosphate to form quinolinate.</text>
</comment>
<dbReference type="GO" id="GO:0005829">
    <property type="term" value="C:cytosol"/>
    <property type="evidence" value="ECO:0007669"/>
    <property type="project" value="TreeGrafter"/>
</dbReference>
<evidence type="ECO:0000256" key="5">
    <source>
        <dbReference type="ARBA" id="ARBA00022642"/>
    </source>
</evidence>
<feature type="binding site" evidence="10">
    <location>
        <begin position="141"/>
        <end position="143"/>
    </location>
    <ligand>
        <name>iminosuccinate</name>
        <dbReference type="ChEBI" id="CHEBI:77875"/>
    </ligand>
</feature>
<dbReference type="InterPro" id="IPR023513">
    <property type="entry name" value="Quinolinate_synth_A_type1"/>
</dbReference>
<comment type="similarity">
    <text evidence="10">Belongs to the quinolinate synthase family. Type 1 subfamily.</text>
</comment>
<feature type="binding site" evidence="10">
    <location>
        <position position="70"/>
    </location>
    <ligand>
        <name>iminosuccinate</name>
        <dbReference type="ChEBI" id="CHEBI:77875"/>
    </ligand>
</feature>
<comment type="subcellular location">
    <subcellularLocation>
        <location evidence="10">Cytoplasm</location>
    </subcellularLocation>
</comment>
<dbReference type="GO" id="GO:0034628">
    <property type="term" value="P:'de novo' NAD+ biosynthetic process from L-aspartate"/>
    <property type="evidence" value="ECO:0007669"/>
    <property type="project" value="TreeGrafter"/>
</dbReference>
<comment type="catalytic activity">
    <reaction evidence="10">
        <text>iminosuccinate + dihydroxyacetone phosphate = quinolinate + phosphate + 2 H2O + H(+)</text>
        <dbReference type="Rhea" id="RHEA:25888"/>
        <dbReference type="ChEBI" id="CHEBI:15377"/>
        <dbReference type="ChEBI" id="CHEBI:15378"/>
        <dbReference type="ChEBI" id="CHEBI:29959"/>
        <dbReference type="ChEBI" id="CHEBI:43474"/>
        <dbReference type="ChEBI" id="CHEBI:57642"/>
        <dbReference type="ChEBI" id="CHEBI:77875"/>
        <dbReference type="EC" id="2.5.1.72"/>
    </reaction>
</comment>
<feature type="binding site" evidence="10">
    <location>
        <begin position="228"/>
        <end position="230"/>
    </location>
    <ligand>
        <name>iminosuccinate</name>
        <dbReference type="ChEBI" id="CHEBI:77875"/>
    </ligand>
</feature>
<evidence type="ECO:0000313" key="12">
    <source>
        <dbReference type="Proteomes" id="UP001165393"/>
    </source>
</evidence>
<dbReference type="NCBIfam" id="TIGR00550">
    <property type="entry name" value="nadA"/>
    <property type="match status" value="1"/>
</dbReference>
<feature type="binding site" evidence="10">
    <location>
        <position position="49"/>
    </location>
    <ligand>
        <name>iminosuccinate</name>
        <dbReference type="ChEBI" id="CHEBI:77875"/>
    </ligand>
</feature>
<dbReference type="EMBL" id="JAMQGP010000003">
    <property type="protein sequence ID" value="MCM2679704.1"/>
    <property type="molecule type" value="Genomic_DNA"/>
</dbReference>
<dbReference type="FunFam" id="3.40.50.10800:FF:000003">
    <property type="entry name" value="Quinolinate synthase A"/>
    <property type="match status" value="1"/>
</dbReference>
<keyword evidence="5 10" id="KW-0662">Pyridine nucleotide biosynthesis</keyword>
<dbReference type="NCBIfam" id="NF006878">
    <property type="entry name" value="PRK09375.1-2"/>
    <property type="match status" value="1"/>
</dbReference>
<evidence type="ECO:0000313" key="11">
    <source>
        <dbReference type="EMBL" id="MCM2679704.1"/>
    </source>
</evidence>
<evidence type="ECO:0000256" key="6">
    <source>
        <dbReference type="ARBA" id="ARBA00022679"/>
    </source>
</evidence>
<gene>
    <name evidence="10 11" type="primary">nadA</name>
    <name evidence="11" type="ORF">NAF29_08510</name>
</gene>
<organism evidence="11 12">
    <name type="scientific">Echinimonas agarilytica</name>
    <dbReference type="NCBI Taxonomy" id="1215918"/>
    <lineage>
        <taxon>Bacteria</taxon>
        <taxon>Pseudomonadati</taxon>
        <taxon>Pseudomonadota</taxon>
        <taxon>Gammaproteobacteria</taxon>
        <taxon>Alteromonadales</taxon>
        <taxon>Echinimonadaceae</taxon>
        <taxon>Echinimonas</taxon>
    </lineage>
</organism>
<dbReference type="Gene3D" id="3.40.50.10800">
    <property type="entry name" value="NadA-like"/>
    <property type="match status" value="3"/>
</dbReference>
<evidence type="ECO:0000256" key="2">
    <source>
        <dbReference type="ARBA" id="ARBA00012669"/>
    </source>
</evidence>
<dbReference type="InterPro" id="IPR003473">
    <property type="entry name" value="NadA"/>
</dbReference>
<dbReference type="GO" id="GO:0008987">
    <property type="term" value="F:quinolinate synthetase A activity"/>
    <property type="evidence" value="ECO:0007669"/>
    <property type="project" value="UniProtKB-UniRule"/>
</dbReference>
<dbReference type="HAMAP" id="MF_00567">
    <property type="entry name" value="NadA_type1"/>
    <property type="match status" value="1"/>
</dbReference>
<keyword evidence="3 10" id="KW-0004">4Fe-4S</keyword>
<dbReference type="EC" id="2.5.1.72" evidence="2 10"/>
<dbReference type="Pfam" id="PF02445">
    <property type="entry name" value="NadA"/>
    <property type="match status" value="1"/>
</dbReference>